<dbReference type="AlphaFoldDB" id="A0AAU7KXG2"/>
<dbReference type="EMBL" id="CP098828">
    <property type="protein sequence ID" value="XBO76074.1"/>
    <property type="molecule type" value="Genomic_DNA"/>
</dbReference>
<sequence length="73" mass="7732">MSHYVISLNGKSLAFTEGDIPAIKEALDNASTNHCSTQRFAQSGLVKVTRSFATVSSSLDQLGADSPVIQTDC</sequence>
<dbReference type="RefSeq" id="WP_222561226.1">
    <property type="nucleotide sequence ID" value="NZ_CP098828.1"/>
</dbReference>
<proteinExistence type="predicted"/>
<gene>
    <name evidence="1" type="ORF">NFG57_04660</name>
</gene>
<name>A0AAU7KXG2_9GAMM</name>
<reference evidence="1" key="1">
    <citation type="submission" date="2022-06" db="EMBL/GenBank/DDBJ databases">
        <title>A novel DMS-producing enzyme.</title>
        <authorList>
            <person name="Zhang Y."/>
        </authorList>
    </citation>
    <scope>NUCLEOTIDE SEQUENCE</scope>
    <source>
        <strain evidence="1">H10-59</strain>
    </source>
</reference>
<protein>
    <submittedName>
        <fullName evidence="1">Uncharacterized protein</fullName>
    </submittedName>
</protein>
<evidence type="ECO:0000313" key="1">
    <source>
        <dbReference type="EMBL" id="XBO76074.1"/>
    </source>
</evidence>
<organism evidence="1">
    <name type="scientific">Halomonas sp. H10-59</name>
    <dbReference type="NCBI Taxonomy" id="2950874"/>
    <lineage>
        <taxon>Bacteria</taxon>
        <taxon>Pseudomonadati</taxon>
        <taxon>Pseudomonadota</taxon>
        <taxon>Gammaproteobacteria</taxon>
        <taxon>Oceanospirillales</taxon>
        <taxon>Halomonadaceae</taxon>
        <taxon>Halomonas</taxon>
    </lineage>
</organism>
<accession>A0AAU7KXG2</accession>